<evidence type="ECO:0000313" key="2">
    <source>
        <dbReference type="Proteomes" id="UP000612808"/>
    </source>
</evidence>
<protein>
    <submittedName>
        <fullName evidence="1">Uncharacterized protein</fullName>
    </submittedName>
</protein>
<comment type="caution">
    <text evidence="1">The sequence shown here is derived from an EMBL/GenBank/DDBJ whole genome shotgun (WGS) entry which is preliminary data.</text>
</comment>
<name>A0A8J3J935_9ACTN</name>
<organism evidence="1 2">
    <name type="scientific">Actinocatenispora rupis</name>
    <dbReference type="NCBI Taxonomy" id="519421"/>
    <lineage>
        <taxon>Bacteria</taxon>
        <taxon>Bacillati</taxon>
        <taxon>Actinomycetota</taxon>
        <taxon>Actinomycetes</taxon>
        <taxon>Micromonosporales</taxon>
        <taxon>Micromonosporaceae</taxon>
        <taxon>Actinocatenispora</taxon>
    </lineage>
</organism>
<dbReference type="AlphaFoldDB" id="A0A8J3J935"/>
<dbReference type="EMBL" id="BOMB01000019">
    <property type="protein sequence ID" value="GID12387.1"/>
    <property type="molecule type" value="Genomic_DNA"/>
</dbReference>
<accession>A0A8J3J935</accession>
<keyword evidence="2" id="KW-1185">Reference proteome</keyword>
<sequence length="93" mass="10279">MTGHLAELDTPGRRIPIRTGANAQGLLDLLTEMRAVDPAEPFWRGVTDIQIDSDTRVITEFTAPVEPHLLPQDEVAVSCRLYDHYHSLDASGP</sequence>
<gene>
    <name evidence="1" type="ORF">Aru02nite_32760</name>
</gene>
<dbReference type="RefSeq" id="WP_203658371.1">
    <property type="nucleotide sequence ID" value="NZ_BAAAZM010000013.1"/>
</dbReference>
<dbReference type="Proteomes" id="UP000612808">
    <property type="component" value="Unassembled WGS sequence"/>
</dbReference>
<evidence type="ECO:0000313" key="1">
    <source>
        <dbReference type="EMBL" id="GID12387.1"/>
    </source>
</evidence>
<proteinExistence type="predicted"/>
<reference evidence="1" key="1">
    <citation type="submission" date="2021-01" db="EMBL/GenBank/DDBJ databases">
        <title>Whole genome shotgun sequence of Actinocatenispora rupis NBRC 107355.</title>
        <authorList>
            <person name="Komaki H."/>
            <person name="Tamura T."/>
        </authorList>
    </citation>
    <scope>NUCLEOTIDE SEQUENCE</scope>
    <source>
        <strain evidence="1">NBRC 107355</strain>
    </source>
</reference>